<proteinExistence type="inferred from homology"/>
<dbReference type="Gene3D" id="1.10.530.10">
    <property type="match status" value="1"/>
</dbReference>
<dbReference type="PANTHER" id="PTHR37423:SF2">
    <property type="entry name" value="MEMBRANE-BOUND LYTIC MUREIN TRANSGLYCOSYLASE C"/>
    <property type="match status" value="1"/>
</dbReference>
<dbReference type="Proteomes" id="UP001524499">
    <property type="component" value="Unassembled WGS sequence"/>
</dbReference>
<gene>
    <name evidence="3" type="ORF">NP590_04090</name>
</gene>
<evidence type="ECO:0000256" key="1">
    <source>
        <dbReference type="ARBA" id="ARBA00007734"/>
    </source>
</evidence>
<dbReference type="SUPFAM" id="SSF53955">
    <property type="entry name" value="Lysozyme-like"/>
    <property type="match status" value="1"/>
</dbReference>
<dbReference type="EMBL" id="JANIBJ010000005">
    <property type="protein sequence ID" value="MCQ8103278.1"/>
    <property type="molecule type" value="Genomic_DNA"/>
</dbReference>
<dbReference type="Pfam" id="PF01464">
    <property type="entry name" value="SLT"/>
    <property type="match status" value="1"/>
</dbReference>
<dbReference type="RefSeq" id="WP_256601021.1">
    <property type="nucleotide sequence ID" value="NZ_JANIBJ010000005.1"/>
</dbReference>
<comment type="similarity">
    <text evidence="1">Belongs to the transglycosylase Slt family.</text>
</comment>
<organism evidence="3 4">
    <name type="scientific">Methylomonas subterranea</name>
    <dbReference type="NCBI Taxonomy" id="2952225"/>
    <lineage>
        <taxon>Bacteria</taxon>
        <taxon>Pseudomonadati</taxon>
        <taxon>Pseudomonadota</taxon>
        <taxon>Gammaproteobacteria</taxon>
        <taxon>Methylococcales</taxon>
        <taxon>Methylococcaceae</taxon>
        <taxon>Methylomonas</taxon>
    </lineage>
</organism>
<sequence length="201" mass="22770">MRWLLRIAIAAVLVLIGWEVKAQPVLPRAAVHYRAELTRIAHAEWGLDAPLAAFAAQIHQESGWRPDAVSRVGALGMSQFMPATARWWCELQRQRVLDCQPTNPAWAMRAMIGYDRWLLQRVKGASEFDRLWAALRSYNGGLGHWLNEARNAGSYQRAEVDRACGSARRSVVHCRENLDYPRRILLTLQPLYAGWGGEVTP</sequence>
<protein>
    <submittedName>
        <fullName evidence="3">Transglycosylase SLT domain-containing protein</fullName>
    </submittedName>
</protein>
<accession>A0ABT1TDC6</accession>
<comment type="caution">
    <text evidence="3">The sequence shown here is derived from an EMBL/GenBank/DDBJ whole genome shotgun (WGS) entry which is preliminary data.</text>
</comment>
<feature type="domain" description="Transglycosylase SLT" evidence="2">
    <location>
        <begin position="49"/>
        <end position="157"/>
    </location>
</feature>
<dbReference type="InterPro" id="IPR008258">
    <property type="entry name" value="Transglycosylase_SLT_dom_1"/>
</dbReference>
<keyword evidence="4" id="KW-1185">Reference proteome</keyword>
<evidence type="ECO:0000313" key="4">
    <source>
        <dbReference type="Proteomes" id="UP001524499"/>
    </source>
</evidence>
<dbReference type="PANTHER" id="PTHR37423">
    <property type="entry name" value="SOLUBLE LYTIC MUREIN TRANSGLYCOSYLASE-RELATED"/>
    <property type="match status" value="1"/>
</dbReference>
<evidence type="ECO:0000259" key="2">
    <source>
        <dbReference type="Pfam" id="PF01464"/>
    </source>
</evidence>
<reference evidence="3 4" key="1">
    <citation type="submission" date="2022-07" db="EMBL/GenBank/DDBJ databases">
        <title>Methylomonas rivi sp. nov., Methylomonas rosea sp. nov., Methylomonas aureus sp. nov. and Methylomonas subterranea sp. nov., four novel methanotrophs isolated from a freshwater creek and the deep terrestrial subsurface.</title>
        <authorList>
            <person name="Abin C."/>
            <person name="Sankaranarayanan K."/>
            <person name="Garner C."/>
            <person name="Sindelar R."/>
            <person name="Kotary K."/>
            <person name="Garner R."/>
            <person name="Barclay S."/>
            <person name="Lawson P."/>
            <person name="Krumholz L."/>
        </authorList>
    </citation>
    <scope>NUCLEOTIDE SEQUENCE [LARGE SCALE GENOMIC DNA]</scope>
    <source>
        <strain evidence="3 4">SURF-2</strain>
    </source>
</reference>
<dbReference type="InterPro" id="IPR023346">
    <property type="entry name" value="Lysozyme-like_dom_sf"/>
</dbReference>
<name>A0ABT1TDC6_9GAMM</name>
<evidence type="ECO:0000313" key="3">
    <source>
        <dbReference type="EMBL" id="MCQ8103278.1"/>
    </source>
</evidence>